<sequence length="148" mass="16595">MLLACLQCSFLQWFGRPSCFRFLFSHNLFSDLDKSRLRDNKLHDNRCYAAVLSLSYYCLLPPNDGLTPPNDSLLPPNNGLLPPNENESSRTHTEMRAQWLSLRAACGLINRRAAKNGDKNKGRKSPYGTLPTCVVRMLAAEALLQPSA</sequence>
<dbReference type="STRING" id="626522.GCWU000325_01064"/>
<dbReference type="AlphaFoldDB" id="C9LFS6"/>
<gene>
    <name evidence="1" type="ORF">GCWU000325_01064</name>
</gene>
<protein>
    <submittedName>
        <fullName evidence="1">Uncharacterized protein</fullName>
    </submittedName>
</protein>
<comment type="caution">
    <text evidence="1">The sequence shown here is derived from an EMBL/GenBank/DDBJ whole genome shotgun (WGS) entry which is preliminary data.</text>
</comment>
<reference evidence="1" key="1">
    <citation type="submission" date="2009-09" db="EMBL/GenBank/DDBJ databases">
        <authorList>
            <person name="Weinstock G."/>
            <person name="Sodergren E."/>
            <person name="Clifton S."/>
            <person name="Fulton L."/>
            <person name="Fulton B."/>
            <person name="Courtney L."/>
            <person name="Fronick C."/>
            <person name="Harrison M."/>
            <person name="Strong C."/>
            <person name="Farmer C."/>
            <person name="Delahaunty K."/>
            <person name="Markovic C."/>
            <person name="Hall O."/>
            <person name="Minx P."/>
            <person name="Tomlinson C."/>
            <person name="Mitreva M."/>
            <person name="Nelson J."/>
            <person name="Hou S."/>
            <person name="Wollam A."/>
            <person name="Pepin K.H."/>
            <person name="Johnson M."/>
            <person name="Bhonagiri V."/>
            <person name="Nash W.E."/>
            <person name="Warren W."/>
            <person name="Chinwalla A."/>
            <person name="Mardis E.R."/>
            <person name="Wilson R.K."/>
        </authorList>
    </citation>
    <scope>NUCLEOTIDE SEQUENCE [LARGE SCALE GENOMIC DNA]</scope>
    <source>
        <strain evidence="1">ATCC 51259</strain>
    </source>
</reference>
<evidence type="ECO:0000313" key="1">
    <source>
        <dbReference type="EMBL" id="EEX71534.1"/>
    </source>
</evidence>
<accession>C9LFS6</accession>
<proteinExistence type="predicted"/>
<dbReference type="Proteomes" id="UP000003460">
    <property type="component" value="Unassembled WGS sequence"/>
</dbReference>
<dbReference type="EMBL" id="ACIJ02000018">
    <property type="protein sequence ID" value="EEX71534.1"/>
    <property type="molecule type" value="Genomic_DNA"/>
</dbReference>
<keyword evidence="2" id="KW-1185">Reference proteome</keyword>
<dbReference type="HOGENOM" id="CLU_1757184_0_0_10"/>
<name>C9LFS6_9BACT</name>
<evidence type="ECO:0000313" key="2">
    <source>
        <dbReference type="Proteomes" id="UP000003460"/>
    </source>
</evidence>
<organism evidence="1 2">
    <name type="scientific">Alloprevotella tannerae ATCC 51259</name>
    <dbReference type="NCBI Taxonomy" id="626522"/>
    <lineage>
        <taxon>Bacteria</taxon>
        <taxon>Pseudomonadati</taxon>
        <taxon>Bacteroidota</taxon>
        <taxon>Bacteroidia</taxon>
        <taxon>Bacteroidales</taxon>
        <taxon>Prevotellaceae</taxon>
        <taxon>Alloprevotella</taxon>
    </lineage>
</organism>